<comment type="caution">
    <text evidence="2">The sequence shown here is derived from an EMBL/GenBank/DDBJ whole genome shotgun (WGS) entry which is preliminary data.</text>
</comment>
<dbReference type="InterPro" id="IPR024439">
    <property type="entry name" value="RNHCP"/>
</dbReference>
<protein>
    <recommendedName>
        <fullName evidence="1">RNHCP domain-containing protein</fullName>
    </recommendedName>
</protein>
<evidence type="ECO:0000313" key="3">
    <source>
        <dbReference type="Proteomes" id="UP000183144"/>
    </source>
</evidence>
<feature type="domain" description="RNHCP" evidence="1">
    <location>
        <begin position="10"/>
        <end position="93"/>
    </location>
</feature>
<dbReference type="STRING" id="1805034.AUJ59_04720"/>
<evidence type="ECO:0000313" key="2">
    <source>
        <dbReference type="EMBL" id="OIN88050.1"/>
    </source>
</evidence>
<reference evidence="2 3" key="1">
    <citation type="journal article" date="2016" name="Environ. Microbiol.">
        <title>Genomic resolution of a cold subsurface aquifer community provides metabolic insights for novel microbes adapted to high CO concentrations.</title>
        <authorList>
            <person name="Probst A.J."/>
            <person name="Castelle C.J."/>
            <person name="Singh A."/>
            <person name="Brown C.T."/>
            <person name="Anantharaman K."/>
            <person name="Sharon I."/>
            <person name="Hug L.A."/>
            <person name="Burstein D."/>
            <person name="Emerson J.B."/>
            <person name="Thomas B.C."/>
            <person name="Banfield J.F."/>
        </authorList>
    </citation>
    <scope>NUCLEOTIDE SEQUENCE [LARGE SCALE GENOMIC DNA]</scope>
    <source>
        <strain evidence="2">CG1_02_47_37</strain>
    </source>
</reference>
<dbReference type="AlphaFoldDB" id="A0A1J4RNP5"/>
<gene>
    <name evidence="2" type="ORF">AUJ59_04720</name>
</gene>
<dbReference type="Pfam" id="PF12647">
    <property type="entry name" value="RNHCP"/>
    <property type="match status" value="1"/>
</dbReference>
<sequence length="106" mass="12014">MSTHFKKVTEDFICEFCYRVVKGDGYTNHCPHCLISKHVDELIPGDRKSTCGGLMKPIASQIKSGRFIVFHRCTKCNKMTRNKAGKNDNVELLIELSTKPVKTPNQ</sequence>
<organism evidence="2 3">
    <name type="scientific">Candidatus Beckwithbacteria bacterium CG1_02_47_37</name>
    <dbReference type="NCBI Taxonomy" id="1805034"/>
    <lineage>
        <taxon>Bacteria</taxon>
        <taxon>Candidatus Beckwithiibacteriota</taxon>
    </lineage>
</organism>
<proteinExistence type="predicted"/>
<name>A0A1J4RNP5_9BACT</name>
<dbReference type="Proteomes" id="UP000183144">
    <property type="component" value="Unassembled WGS sequence"/>
</dbReference>
<dbReference type="EMBL" id="MNUI01000086">
    <property type="protein sequence ID" value="OIN88050.1"/>
    <property type="molecule type" value="Genomic_DNA"/>
</dbReference>
<evidence type="ECO:0000259" key="1">
    <source>
        <dbReference type="Pfam" id="PF12647"/>
    </source>
</evidence>
<accession>A0A1J4RNP5</accession>